<keyword evidence="2" id="KW-1185">Reference proteome</keyword>
<dbReference type="Pfam" id="PF06245">
    <property type="entry name" value="DUF1015"/>
    <property type="match status" value="1"/>
</dbReference>
<evidence type="ECO:0000313" key="2">
    <source>
        <dbReference type="Proteomes" id="UP000199197"/>
    </source>
</evidence>
<dbReference type="OrthoDB" id="9781616at2"/>
<organism evidence="1 2">
    <name type="scientific">Candidatus Chryseopegocella kryptomonas</name>
    <dbReference type="NCBI Taxonomy" id="1633643"/>
    <lineage>
        <taxon>Bacteria</taxon>
        <taxon>Pseudomonadati</taxon>
        <taxon>Candidatus Kryptoniota</taxon>
        <taxon>Candidatus Chryseopegocella</taxon>
    </lineage>
</organism>
<evidence type="ECO:0000313" key="1">
    <source>
        <dbReference type="EMBL" id="CUT01130.1"/>
    </source>
</evidence>
<dbReference type="RefSeq" id="WP_143713895.1">
    <property type="nucleotide sequence ID" value="NZ_CZVW01000008.1"/>
</dbReference>
<sequence length="57" mass="6719">MPEIKAFKGLIYNPALPIEKLVAPPYDVISEKEQDELYKLHEYNVVRLILWKCKAIF</sequence>
<dbReference type="EMBL" id="CZVW01000008">
    <property type="protein sequence ID" value="CUT01130.1"/>
    <property type="molecule type" value="Genomic_DNA"/>
</dbReference>
<gene>
    <name evidence="1" type="ORF">JGI23_00990</name>
</gene>
<protein>
    <recommendedName>
        <fullName evidence="3">DUF1015 domain-containing protein</fullName>
    </recommendedName>
</protein>
<reference evidence="2" key="1">
    <citation type="submission" date="2015-11" db="EMBL/GenBank/DDBJ databases">
        <authorList>
            <person name="Varghese N."/>
        </authorList>
    </citation>
    <scope>NUCLEOTIDE SEQUENCE [LARGE SCALE GENOMIC DNA]</scope>
    <source>
        <strain evidence="2">JGI-23</strain>
    </source>
</reference>
<dbReference type="Proteomes" id="UP000199197">
    <property type="component" value="Unassembled WGS sequence"/>
</dbReference>
<proteinExistence type="predicted"/>
<accession>A0A0P1MYD6</accession>
<name>A0A0P1MYD6_9BACT</name>
<evidence type="ECO:0008006" key="3">
    <source>
        <dbReference type="Google" id="ProtNLM"/>
    </source>
</evidence>
<dbReference type="PANTHER" id="PTHR36454">
    <property type="entry name" value="LMO2823 PROTEIN"/>
    <property type="match status" value="1"/>
</dbReference>
<dbReference type="InterPro" id="IPR008323">
    <property type="entry name" value="UCP033563"/>
</dbReference>
<dbReference type="AlphaFoldDB" id="A0A0P1MYD6"/>
<dbReference type="PANTHER" id="PTHR36454:SF1">
    <property type="entry name" value="DUF1015 DOMAIN-CONTAINING PROTEIN"/>
    <property type="match status" value="1"/>
</dbReference>